<accession>A0A2R6WR17</accession>
<dbReference type="AlphaFoldDB" id="A0A2R6WR17"/>
<dbReference type="EMBL" id="KZ772736">
    <property type="protein sequence ID" value="PTQ36308.1"/>
    <property type="molecule type" value="Genomic_DNA"/>
</dbReference>
<name>A0A2R6WR17_MARPO</name>
<protein>
    <submittedName>
        <fullName evidence="1">Uncharacterized protein</fullName>
    </submittedName>
</protein>
<gene>
    <name evidence="1" type="ORF">MARPO_0064s0001</name>
</gene>
<keyword evidence="2" id="KW-1185">Reference proteome</keyword>
<dbReference type="Proteomes" id="UP000244005">
    <property type="component" value="Unassembled WGS sequence"/>
</dbReference>
<sequence>MKQRSASAVALRAPCGPYSRMMPIHRMPKGVRCKHYGNLVNHHKKTEADKKHLNKCRKFRTFINGLEDVDRPNWFISNKKLVYVERTELPNMSQAASSSVQRSMKLYVLPKVIYF</sequence>
<evidence type="ECO:0000313" key="1">
    <source>
        <dbReference type="EMBL" id="PTQ36308.1"/>
    </source>
</evidence>
<dbReference type="OrthoDB" id="100722at2759"/>
<organism evidence="1 2">
    <name type="scientific">Marchantia polymorpha</name>
    <name type="common">Common liverwort</name>
    <name type="synonym">Marchantia aquatica</name>
    <dbReference type="NCBI Taxonomy" id="3197"/>
    <lineage>
        <taxon>Eukaryota</taxon>
        <taxon>Viridiplantae</taxon>
        <taxon>Streptophyta</taxon>
        <taxon>Embryophyta</taxon>
        <taxon>Marchantiophyta</taxon>
        <taxon>Marchantiopsida</taxon>
        <taxon>Marchantiidae</taxon>
        <taxon>Marchantiales</taxon>
        <taxon>Marchantiaceae</taxon>
        <taxon>Marchantia</taxon>
    </lineage>
</organism>
<proteinExistence type="predicted"/>
<dbReference type="Gramene" id="Mp8g02000.1">
    <property type="protein sequence ID" value="Mp8g02000.1.cds1"/>
    <property type="gene ID" value="Mp8g02000"/>
</dbReference>
<reference evidence="2" key="1">
    <citation type="journal article" date="2017" name="Cell">
        <title>Insights into land plant evolution garnered from the Marchantia polymorpha genome.</title>
        <authorList>
            <person name="Bowman J.L."/>
            <person name="Kohchi T."/>
            <person name="Yamato K.T."/>
            <person name="Jenkins J."/>
            <person name="Shu S."/>
            <person name="Ishizaki K."/>
            <person name="Yamaoka S."/>
            <person name="Nishihama R."/>
            <person name="Nakamura Y."/>
            <person name="Berger F."/>
            <person name="Adam C."/>
            <person name="Aki S.S."/>
            <person name="Althoff F."/>
            <person name="Araki T."/>
            <person name="Arteaga-Vazquez M.A."/>
            <person name="Balasubrmanian S."/>
            <person name="Barry K."/>
            <person name="Bauer D."/>
            <person name="Boehm C.R."/>
            <person name="Briginshaw L."/>
            <person name="Caballero-Perez J."/>
            <person name="Catarino B."/>
            <person name="Chen F."/>
            <person name="Chiyoda S."/>
            <person name="Chovatia M."/>
            <person name="Davies K.M."/>
            <person name="Delmans M."/>
            <person name="Demura T."/>
            <person name="Dierschke T."/>
            <person name="Dolan L."/>
            <person name="Dorantes-Acosta A.E."/>
            <person name="Eklund D.M."/>
            <person name="Florent S.N."/>
            <person name="Flores-Sandoval E."/>
            <person name="Fujiyama A."/>
            <person name="Fukuzawa H."/>
            <person name="Galik B."/>
            <person name="Grimanelli D."/>
            <person name="Grimwood J."/>
            <person name="Grossniklaus U."/>
            <person name="Hamada T."/>
            <person name="Haseloff J."/>
            <person name="Hetherington A.J."/>
            <person name="Higo A."/>
            <person name="Hirakawa Y."/>
            <person name="Hundley H.N."/>
            <person name="Ikeda Y."/>
            <person name="Inoue K."/>
            <person name="Inoue S.I."/>
            <person name="Ishida S."/>
            <person name="Jia Q."/>
            <person name="Kakita M."/>
            <person name="Kanazawa T."/>
            <person name="Kawai Y."/>
            <person name="Kawashima T."/>
            <person name="Kennedy M."/>
            <person name="Kinose K."/>
            <person name="Kinoshita T."/>
            <person name="Kohara Y."/>
            <person name="Koide E."/>
            <person name="Komatsu K."/>
            <person name="Kopischke S."/>
            <person name="Kubo M."/>
            <person name="Kyozuka J."/>
            <person name="Lagercrantz U."/>
            <person name="Lin S.S."/>
            <person name="Lindquist E."/>
            <person name="Lipzen A.M."/>
            <person name="Lu C.W."/>
            <person name="De Luna E."/>
            <person name="Martienssen R.A."/>
            <person name="Minamino N."/>
            <person name="Mizutani M."/>
            <person name="Mizutani M."/>
            <person name="Mochizuki N."/>
            <person name="Monte I."/>
            <person name="Mosher R."/>
            <person name="Nagasaki H."/>
            <person name="Nakagami H."/>
            <person name="Naramoto S."/>
            <person name="Nishitani K."/>
            <person name="Ohtani M."/>
            <person name="Okamoto T."/>
            <person name="Okumura M."/>
            <person name="Phillips J."/>
            <person name="Pollak B."/>
            <person name="Reinders A."/>
            <person name="Rovekamp M."/>
            <person name="Sano R."/>
            <person name="Sawa S."/>
            <person name="Schmid M.W."/>
            <person name="Shirakawa M."/>
            <person name="Solano R."/>
            <person name="Spunde A."/>
            <person name="Suetsugu N."/>
            <person name="Sugano S."/>
            <person name="Sugiyama A."/>
            <person name="Sun R."/>
            <person name="Suzuki Y."/>
            <person name="Takenaka M."/>
            <person name="Takezawa D."/>
            <person name="Tomogane H."/>
            <person name="Tsuzuki M."/>
            <person name="Ueda T."/>
            <person name="Umeda M."/>
            <person name="Ward J.M."/>
            <person name="Watanabe Y."/>
            <person name="Yazaki K."/>
            <person name="Yokoyama R."/>
            <person name="Yoshitake Y."/>
            <person name="Yotsui I."/>
            <person name="Zachgo S."/>
            <person name="Schmutz J."/>
        </authorList>
    </citation>
    <scope>NUCLEOTIDE SEQUENCE [LARGE SCALE GENOMIC DNA]</scope>
    <source>
        <strain evidence="2">Tak-1</strain>
    </source>
</reference>
<evidence type="ECO:0000313" key="2">
    <source>
        <dbReference type="Proteomes" id="UP000244005"/>
    </source>
</evidence>